<evidence type="ECO:0000313" key="3">
    <source>
        <dbReference type="Ensembl" id="ENSXETP00000111758"/>
    </source>
</evidence>
<reference evidence="3" key="2">
    <citation type="submission" date="2021-03" db="UniProtKB">
        <authorList>
            <consortium name="Ensembl"/>
        </authorList>
    </citation>
    <scope>IDENTIFICATION</scope>
</reference>
<protein>
    <recommendedName>
        <fullName evidence="2">Ig-like domain-containing protein</fullName>
    </recommendedName>
</protein>
<dbReference type="PROSITE" id="PS50835">
    <property type="entry name" value="IG_LIKE"/>
    <property type="match status" value="1"/>
</dbReference>
<proteinExistence type="predicted"/>
<dbReference type="Pfam" id="PF07686">
    <property type="entry name" value="V-set"/>
    <property type="match status" value="1"/>
</dbReference>
<evidence type="ECO:0000259" key="2">
    <source>
        <dbReference type="PROSITE" id="PS50835"/>
    </source>
</evidence>
<sequence length="117" mass="13554">MHLIARLGLCFLFSWVPGGKSEVQLSQDKEMQTVRAGKEVHFQCRVLEGEMEKMWMYWYKKDSNNKLIWIYREGGKYAPGFESLVEGSVKSSLCTLRIKRARITDSGVYYCVISCDL</sequence>
<reference evidence="3" key="1">
    <citation type="journal article" date="2010" name="Science">
        <title>The genome of the Western clawed frog Xenopus tropicalis.</title>
        <authorList>
            <person name="Hellsten U."/>
            <person name="Harland R.M."/>
            <person name="Gilchrist M.J."/>
            <person name="Hendrix D."/>
            <person name="Jurka J."/>
            <person name="Kapitonov V."/>
            <person name="Ovcharenko I."/>
            <person name="Putnam N.H."/>
            <person name="Shu S."/>
            <person name="Taher L."/>
            <person name="Blitz I.L."/>
            <person name="Blumberg B."/>
            <person name="Dichmann D.S."/>
            <person name="Dubchak I."/>
            <person name="Amaya E."/>
            <person name="Detter J.C."/>
            <person name="Fletcher R."/>
            <person name="Gerhard D.S."/>
            <person name="Goodstein D."/>
            <person name="Graves T."/>
            <person name="Grigoriev I.V."/>
            <person name="Grimwood J."/>
            <person name="Kawashima T."/>
            <person name="Lindquist E."/>
            <person name="Lucas S.M."/>
            <person name="Mead P.E."/>
            <person name="Mitros T."/>
            <person name="Ogino H."/>
            <person name="Ohta Y."/>
            <person name="Poliakov A.V."/>
            <person name="Pollet N."/>
            <person name="Robert J."/>
            <person name="Salamov A."/>
            <person name="Sater A.K."/>
            <person name="Schmutz J."/>
            <person name="Terry A."/>
            <person name="Vize P.D."/>
            <person name="Warren W.C."/>
            <person name="Wells D."/>
            <person name="Wills A."/>
            <person name="Wilson R.K."/>
            <person name="Zimmerman L.B."/>
            <person name="Zorn A.M."/>
            <person name="Grainger R."/>
            <person name="Grammer T."/>
            <person name="Khokha M.K."/>
            <person name="Richardson P.M."/>
            <person name="Rokhsar D.S."/>
        </authorList>
    </citation>
    <scope>NUCLEOTIDE SEQUENCE [LARGE SCALE GENOMIC DNA]</scope>
    <source>
        <strain evidence="3">Nigerian</strain>
    </source>
</reference>
<dbReference type="AlphaFoldDB" id="A0A803JUP9"/>
<evidence type="ECO:0000256" key="1">
    <source>
        <dbReference type="SAM" id="SignalP"/>
    </source>
</evidence>
<feature type="signal peptide" evidence="1">
    <location>
        <begin position="1"/>
        <end position="21"/>
    </location>
</feature>
<dbReference type="InterPro" id="IPR007110">
    <property type="entry name" value="Ig-like_dom"/>
</dbReference>
<organism evidence="3">
    <name type="scientific">Xenopus tropicalis</name>
    <name type="common">Western clawed frog</name>
    <name type="synonym">Silurana tropicalis</name>
    <dbReference type="NCBI Taxonomy" id="8364"/>
    <lineage>
        <taxon>Eukaryota</taxon>
        <taxon>Metazoa</taxon>
        <taxon>Chordata</taxon>
        <taxon>Craniata</taxon>
        <taxon>Vertebrata</taxon>
        <taxon>Euteleostomi</taxon>
        <taxon>Amphibia</taxon>
        <taxon>Batrachia</taxon>
        <taxon>Anura</taxon>
        <taxon>Pipoidea</taxon>
        <taxon>Pipidae</taxon>
        <taxon>Xenopodinae</taxon>
        <taxon>Xenopus</taxon>
        <taxon>Silurana</taxon>
    </lineage>
</organism>
<dbReference type="InParanoid" id="A0A803JUP9"/>
<dbReference type="SUPFAM" id="SSF48726">
    <property type="entry name" value="Immunoglobulin"/>
    <property type="match status" value="1"/>
</dbReference>
<accession>A0A803JUP9</accession>
<dbReference type="InterPro" id="IPR013783">
    <property type="entry name" value="Ig-like_fold"/>
</dbReference>
<dbReference type="SMART" id="SM00406">
    <property type="entry name" value="IGv"/>
    <property type="match status" value="1"/>
</dbReference>
<dbReference type="InterPro" id="IPR036179">
    <property type="entry name" value="Ig-like_dom_sf"/>
</dbReference>
<dbReference type="Gene3D" id="2.60.40.10">
    <property type="entry name" value="Immunoglobulins"/>
    <property type="match status" value="1"/>
</dbReference>
<keyword evidence="1" id="KW-0732">Signal</keyword>
<feature type="chain" id="PRO_5031269710" description="Ig-like domain-containing protein" evidence="1">
    <location>
        <begin position="22"/>
        <end position="117"/>
    </location>
</feature>
<dbReference type="Ensembl" id="ENSXETT00000107860">
    <property type="protein sequence ID" value="ENSXETP00000111758"/>
    <property type="gene ID" value="ENSXETG00000042018"/>
</dbReference>
<dbReference type="FunCoup" id="A0A803JUP9">
    <property type="interactions" value="161"/>
</dbReference>
<dbReference type="InterPro" id="IPR013106">
    <property type="entry name" value="Ig_V-set"/>
</dbReference>
<feature type="domain" description="Ig-like" evidence="2">
    <location>
        <begin position="17"/>
        <end position="117"/>
    </location>
</feature>
<dbReference type="GeneTree" id="ENSGT00940000164778"/>
<name>A0A803JUP9_XENTR</name>